<organism evidence="5 6">
    <name type="scientific">Terrapene triunguis</name>
    <name type="common">Three-toed box turtle</name>
    <dbReference type="NCBI Taxonomy" id="2587831"/>
    <lineage>
        <taxon>Eukaryota</taxon>
        <taxon>Metazoa</taxon>
        <taxon>Chordata</taxon>
        <taxon>Craniata</taxon>
        <taxon>Vertebrata</taxon>
        <taxon>Euteleostomi</taxon>
        <taxon>Archelosauria</taxon>
        <taxon>Testudinata</taxon>
        <taxon>Testudines</taxon>
        <taxon>Cryptodira</taxon>
        <taxon>Durocryptodira</taxon>
        <taxon>Testudinoidea</taxon>
        <taxon>Emydidae</taxon>
        <taxon>Terrapene</taxon>
    </lineage>
</organism>
<dbReference type="InterPro" id="IPR003599">
    <property type="entry name" value="Ig_sub"/>
</dbReference>
<dbReference type="Pfam" id="PF13895">
    <property type="entry name" value="Ig_2"/>
    <property type="match status" value="2"/>
</dbReference>
<feature type="signal peptide" evidence="3">
    <location>
        <begin position="1"/>
        <end position="17"/>
    </location>
</feature>
<evidence type="ECO:0000313" key="5">
    <source>
        <dbReference type="Ensembl" id="ENSTMTP00000026595.1"/>
    </source>
</evidence>
<evidence type="ECO:0000313" key="6">
    <source>
        <dbReference type="Proteomes" id="UP000472274"/>
    </source>
</evidence>
<dbReference type="SMART" id="SM00408">
    <property type="entry name" value="IGc2"/>
    <property type="match status" value="2"/>
</dbReference>
<dbReference type="InterPro" id="IPR007110">
    <property type="entry name" value="Ig-like_dom"/>
</dbReference>
<evidence type="ECO:0000256" key="2">
    <source>
        <dbReference type="SAM" id="MobiDB-lite"/>
    </source>
</evidence>
<dbReference type="InterPro" id="IPR013783">
    <property type="entry name" value="Ig-like_fold"/>
</dbReference>
<dbReference type="GeneTree" id="ENSGT01150000286974"/>
<dbReference type="SMART" id="SM00409">
    <property type="entry name" value="IG"/>
    <property type="match status" value="2"/>
</dbReference>
<keyword evidence="3" id="KW-0732">Signal</keyword>
<sequence length="568" mass="59386">MTPFLLGLGGCPGLALTACLLCADPSLPRPSISLSPTGITAPGADVTIRCQGQRRNVTFFLHKAGDLNPQQHMDPAGDGAEFLIPTVGRQHGGSYSCSYRSEPFAMSYPSDPVELVLRGEGYPKPSISLRPSGEVALGGAVTVRCWGRHQNMRFLLYKDGNPNVLDAGSYSCYHHDKVYQFIWSHPSDPVELGVSNPALCREPAPGRSAQLTHSLAGRLLPSSPHCLWLGRRPGKAQDGEVGGRDFQPVPTLTLQAPQQPPRQGLITLFVPLAGFSPGGPRLWNCAARTGRSDCAGVCLKVCLLLTAETTYSKPSISLHPSREVTPGEAVTVRCQAQYQNMRFLLYKDGNPTAVQEVEPAGNMAEFPIRNVSRRDAGSYRCRYSNKTDPPASSHPSDPVELVVAGEGPGSGHVQGGKAGAGAPESVGSEHRTPPGSRASSSGCGGHTKCPSKSSHIFIPVHAPDQGVCAPMGHSEPGSALSPGPSRGDARLGGRDGINDGFPSKGQQQQLKVQGRGRGDPCPRGSCRAGGLSQGAAPLPSPGSGDAQRSQGPGAAQPPACACIPGLAV</sequence>
<dbReference type="PANTHER" id="PTHR11738:SF186">
    <property type="entry name" value="OSTEOCLAST-ASSOCIATED IMMUNOGLOBULIN-LIKE RECEPTOR"/>
    <property type="match status" value="1"/>
</dbReference>
<feature type="domain" description="Ig-like" evidence="4">
    <location>
        <begin position="314"/>
        <end position="402"/>
    </location>
</feature>
<dbReference type="InterPro" id="IPR036179">
    <property type="entry name" value="Ig-like_dom_sf"/>
</dbReference>
<feature type="region of interest" description="Disordered" evidence="2">
    <location>
        <begin position="467"/>
        <end position="558"/>
    </location>
</feature>
<dbReference type="InterPro" id="IPR050412">
    <property type="entry name" value="Ig-like_Receptors_ImmuneReg"/>
</dbReference>
<feature type="region of interest" description="Disordered" evidence="2">
    <location>
        <begin position="380"/>
        <end position="450"/>
    </location>
</feature>
<dbReference type="Gene3D" id="2.60.40.10">
    <property type="entry name" value="Immunoglobulins"/>
    <property type="match status" value="3"/>
</dbReference>
<dbReference type="AlphaFoldDB" id="A0A674JYX7"/>
<feature type="chain" id="PRO_5046607756" description="Ig-like domain-containing protein" evidence="3">
    <location>
        <begin position="18"/>
        <end position="568"/>
    </location>
</feature>
<dbReference type="Proteomes" id="UP000472274">
    <property type="component" value="Unplaced"/>
</dbReference>
<accession>A0A674JYX7</accession>
<dbReference type="PANTHER" id="PTHR11738">
    <property type="entry name" value="MHC CLASS I NK CELL RECEPTOR"/>
    <property type="match status" value="1"/>
</dbReference>
<dbReference type="Ensembl" id="ENSTMTT00000027560.1">
    <property type="protein sequence ID" value="ENSTMTP00000026595.1"/>
    <property type="gene ID" value="ENSTMTG00000018432.1"/>
</dbReference>
<keyword evidence="1" id="KW-1015">Disulfide bond</keyword>
<dbReference type="GO" id="GO:0002764">
    <property type="term" value="P:immune response-regulating signaling pathway"/>
    <property type="evidence" value="ECO:0007669"/>
    <property type="project" value="TreeGrafter"/>
</dbReference>
<dbReference type="InterPro" id="IPR003598">
    <property type="entry name" value="Ig_sub2"/>
</dbReference>
<evidence type="ECO:0000259" key="4">
    <source>
        <dbReference type="PROSITE" id="PS50835"/>
    </source>
</evidence>
<proteinExistence type="predicted"/>
<name>A0A674JYX7_9SAUR</name>
<feature type="compositionally biased region" description="Basic and acidic residues" evidence="2">
    <location>
        <begin position="487"/>
        <end position="497"/>
    </location>
</feature>
<keyword evidence="6" id="KW-1185">Reference proteome</keyword>
<reference evidence="5" key="2">
    <citation type="submission" date="2025-09" db="UniProtKB">
        <authorList>
            <consortium name="Ensembl"/>
        </authorList>
    </citation>
    <scope>IDENTIFICATION</scope>
</reference>
<reference evidence="5" key="1">
    <citation type="submission" date="2025-08" db="UniProtKB">
        <authorList>
            <consortium name="Ensembl"/>
        </authorList>
    </citation>
    <scope>IDENTIFICATION</scope>
</reference>
<evidence type="ECO:0000256" key="3">
    <source>
        <dbReference type="SAM" id="SignalP"/>
    </source>
</evidence>
<dbReference type="SUPFAM" id="SSF48726">
    <property type="entry name" value="Immunoglobulin"/>
    <property type="match status" value="3"/>
</dbReference>
<evidence type="ECO:0000256" key="1">
    <source>
        <dbReference type="ARBA" id="ARBA00023157"/>
    </source>
</evidence>
<feature type="compositionally biased region" description="Gly residues" evidence="2">
    <location>
        <begin position="406"/>
        <end position="419"/>
    </location>
</feature>
<dbReference type="PROSITE" id="PS50835">
    <property type="entry name" value="IG_LIKE"/>
    <property type="match status" value="1"/>
</dbReference>
<protein>
    <recommendedName>
        <fullName evidence="4">Ig-like domain-containing protein</fullName>
    </recommendedName>
</protein>